<dbReference type="InterPro" id="IPR016039">
    <property type="entry name" value="Thiolase-like"/>
</dbReference>
<sequence>MVGSKMPGGFGLSAVKAHLSKTWGLGPGRIDGVLLIGLTMEPAKRLGAEAEAKAFLDSAAQAYAQTAGISLSSGGGGGGGGGGAAAGVMIDSEQLDKMQAKNDDLAAQQVEVLLRYLGRDSRTGHRLADANKAESAVLQAKLDAIDREHGEAYISGIQPVFEPLKARHFNSSWNWVRQDALCMWMDILFGRLTTVDRDITARCLVIMNRADPGLIDYMQYTIDNSPDNDENYVRAKQFANELIGNCREMIGQAPLYKDITFPTAPKTTVGPKGEIVYAEVNRTGVSKLEKYVAEMAAGSKFEHSVNLDKVQDHVEKLYRLIKSQPQISQEHMQSIRSLYGEVVRGLGKDAAPSAQPVPIAARSRRSSSQFLRPAAVPETSLAEDKMPLLHLKRKVGTNWQYSSKLTSLYLDILKEIATSGVTFEHKNALMTGVGKGSIGVEIVKGLLAGGAKVVVTTSRYSRETVEYYQGIYQECGSKGSSLTVVPFNQGSKQDVEALVNYIYDKEKGLGMDLDYILPFAALPENGREIDGLDDRSELAHRVMLTNLLRLLGAVKSKKAALQLVTRPTEVVLPLSPNHGLFGSDGLYSESKISLETLFNRWSSESWGEYLCIAGAVIGWTRGTGLMSATNTVAEGIENLGVRTFSAKEMAFNILGLMHPLVFDVAQIEPVWADLNGGMDKLPDLATLTTDIRTKLNLTASTRRAISIDNSLDYKITRGPEAEQIQLEVKVLPRANFSLPFPELKAISAADELAKLRGLIDFDKVVVMTGFAEVGPFGSSRTRWEMEANGSFSIQGTLELAYITGLIKHFDGRLKDGSLYVGWVDAKTSEPLDDKDVKAAYEKHILAHTGIRLIEPELFGGYDPKKKGFTQEIELQHDLEPIEASQEDADRFKREHGDKVDVYTDDGSKYFVKFKKGAKINVPKAVAFDRHVRSDVLNPALPHSMQLANSLALCPDRSPPRSRLDGRTRRSAFPTTSPPRLTARPSGRSCRSPRR</sequence>
<dbReference type="Pfam" id="PF18325">
    <property type="entry name" value="Fas_alpha_ACP"/>
    <property type="match status" value="1"/>
</dbReference>
<protein>
    <submittedName>
        <fullName evidence="5">A0355 protein</fullName>
    </submittedName>
</protein>
<keyword evidence="1" id="KW-0808">Transferase</keyword>
<dbReference type="InterPro" id="IPR050830">
    <property type="entry name" value="Fungal_FAS"/>
</dbReference>
<evidence type="ECO:0000313" key="5">
    <source>
        <dbReference type="EMBL" id="UXV25322.1"/>
    </source>
</evidence>
<feature type="compositionally biased region" description="Basic and acidic residues" evidence="2">
    <location>
        <begin position="957"/>
        <end position="967"/>
    </location>
</feature>
<evidence type="ECO:0000256" key="2">
    <source>
        <dbReference type="SAM" id="MobiDB-lite"/>
    </source>
</evidence>
<dbReference type="InterPro" id="IPR041550">
    <property type="entry name" value="FASI_helical"/>
</dbReference>
<reference evidence="5" key="1">
    <citation type="submission" date="2021-04" db="EMBL/GenBank/DDBJ databases">
        <title>First isolation and identification of cold adaptive yeast Curvibasidium rogersii from Usnea and genome-based studies of its biological property.</title>
        <authorList>
            <person name="Zhao X.Q."/>
            <person name="Bai L."/>
            <person name="Li J."/>
            <person name="Zhang Z."/>
        </authorList>
    </citation>
    <scope>NUCLEOTIDE SEQUENCE</scope>
    <source>
        <strain evidence="5">JBA-MBY-JT231</strain>
    </source>
</reference>
<feature type="domain" description="Fatty acid synthase subunit alpha acyl carrier" evidence="4">
    <location>
        <begin position="1"/>
        <end position="71"/>
    </location>
</feature>
<feature type="compositionally biased region" description="Low complexity" evidence="2">
    <location>
        <begin position="983"/>
        <end position="994"/>
    </location>
</feature>
<feature type="region of interest" description="Disordered" evidence="2">
    <location>
        <begin position="951"/>
        <end position="994"/>
    </location>
</feature>
<dbReference type="PANTHER" id="PTHR10982:SF21">
    <property type="entry name" value="FATTY ACID SYNTHASE SUBUNIT BETA"/>
    <property type="match status" value="1"/>
</dbReference>
<dbReference type="Gene3D" id="6.10.250.1930">
    <property type="match status" value="1"/>
</dbReference>
<dbReference type="CDD" id="cd08950">
    <property type="entry name" value="KR_fFAS_SDR_c_like"/>
    <property type="match status" value="1"/>
</dbReference>
<accession>A0A977XRX5</accession>
<dbReference type="EMBL" id="MW885871">
    <property type="protein sequence ID" value="UXV25322.1"/>
    <property type="molecule type" value="Genomic_DNA"/>
</dbReference>
<name>A0A977XRX5_9BASI</name>
<feature type="domain" description="Fatty acid synthase type I helical" evidence="3">
    <location>
        <begin position="99"/>
        <end position="299"/>
    </location>
</feature>
<dbReference type="AlphaFoldDB" id="A0A977XRX5"/>
<dbReference type="PANTHER" id="PTHR10982">
    <property type="entry name" value="MALONYL COA-ACYL CARRIER PROTEIN TRANSACYLASE"/>
    <property type="match status" value="1"/>
</dbReference>
<evidence type="ECO:0000256" key="1">
    <source>
        <dbReference type="ARBA" id="ARBA00022679"/>
    </source>
</evidence>
<dbReference type="GO" id="GO:0016746">
    <property type="term" value="F:acyltransferase activity"/>
    <property type="evidence" value="ECO:0007669"/>
    <property type="project" value="InterPro"/>
</dbReference>
<dbReference type="Gene3D" id="3.40.47.10">
    <property type="match status" value="1"/>
</dbReference>
<dbReference type="Gene3D" id="3.40.50.720">
    <property type="entry name" value="NAD(P)-binding Rossmann-like Domain"/>
    <property type="match status" value="1"/>
</dbReference>
<dbReference type="SUPFAM" id="SSF51735">
    <property type="entry name" value="NAD(P)-binding Rossmann-fold domains"/>
    <property type="match status" value="1"/>
</dbReference>
<dbReference type="InterPro" id="IPR040899">
    <property type="entry name" value="Fas_alpha_ACP"/>
</dbReference>
<proteinExistence type="predicted"/>
<evidence type="ECO:0000259" key="3">
    <source>
        <dbReference type="Pfam" id="PF18314"/>
    </source>
</evidence>
<evidence type="ECO:0000259" key="4">
    <source>
        <dbReference type="Pfam" id="PF18325"/>
    </source>
</evidence>
<dbReference type="Pfam" id="PF18314">
    <property type="entry name" value="FAS_I_H"/>
    <property type="match status" value="1"/>
</dbReference>
<dbReference type="GO" id="GO:0008897">
    <property type="term" value="F:holo-[acyl-carrier-protein] synthase activity"/>
    <property type="evidence" value="ECO:0007669"/>
    <property type="project" value="InterPro"/>
</dbReference>
<organism evidence="5">
    <name type="scientific">Curvibasidium rogersii</name>
    <dbReference type="NCBI Taxonomy" id="1280487"/>
    <lineage>
        <taxon>Eukaryota</taxon>
        <taxon>Fungi</taxon>
        <taxon>Dikarya</taxon>
        <taxon>Basidiomycota</taxon>
        <taxon>Pucciniomycotina</taxon>
        <taxon>Microbotryomycetes</taxon>
        <taxon>Microbotryomycetes incertae sedis</taxon>
        <taxon>Curvibasidium</taxon>
    </lineage>
</organism>
<dbReference type="InterPro" id="IPR036291">
    <property type="entry name" value="NAD(P)-bd_dom_sf"/>
</dbReference>